<protein>
    <submittedName>
        <fullName evidence="1">Uncharacterized protein</fullName>
    </submittedName>
</protein>
<comment type="caution">
    <text evidence="1">The sequence shown here is derived from an EMBL/GenBank/DDBJ whole genome shotgun (WGS) entry which is preliminary data.</text>
</comment>
<reference evidence="1" key="1">
    <citation type="submission" date="2020-06" db="EMBL/GenBank/DDBJ databases">
        <authorList>
            <person name="Li T."/>
            <person name="Hu X."/>
            <person name="Zhang T."/>
            <person name="Song X."/>
            <person name="Zhang H."/>
            <person name="Dai N."/>
            <person name="Sheng W."/>
            <person name="Hou X."/>
            <person name="Wei L."/>
        </authorList>
    </citation>
    <scope>NUCLEOTIDE SEQUENCE</scope>
    <source>
        <strain evidence="1">G02</strain>
        <tissue evidence="1">Leaf</tissue>
    </source>
</reference>
<proteinExistence type="predicted"/>
<reference evidence="1" key="2">
    <citation type="journal article" date="2024" name="Plant">
        <title>Genomic evolution and insights into agronomic trait innovations of Sesamum species.</title>
        <authorList>
            <person name="Miao H."/>
            <person name="Wang L."/>
            <person name="Qu L."/>
            <person name="Liu H."/>
            <person name="Sun Y."/>
            <person name="Le M."/>
            <person name="Wang Q."/>
            <person name="Wei S."/>
            <person name="Zheng Y."/>
            <person name="Lin W."/>
            <person name="Duan Y."/>
            <person name="Cao H."/>
            <person name="Xiong S."/>
            <person name="Wang X."/>
            <person name="Wei L."/>
            <person name="Li C."/>
            <person name="Ma Q."/>
            <person name="Ju M."/>
            <person name="Zhao R."/>
            <person name="Li G."/>
            <person name="Mu C."/>
            <person name="Tian Q."/>
            <person name="Mei H."/>
            <person name="Zhang T."/>
            <person name="Gao T."/>
            <person name="Zhang H."/>
        </authorList>
    </citation>
    <scope>NUCLEOTIDE SEQUENCE</scope>
    <source>
        <strain evidence="1">G02</strain>
    </source>
</reference>
<accession>A0AAW2K650</accession>
<dbReference type="AlphaFoldDB" id="A0AAW2K650"/>
<sequence length="159" mass="17793">MASATILAENCSFVEDLDDLNDVEFSNIDSSFIMSLLDDSQVEDGDDQRLISVIQSLEAEIMTPNSFSETNAECYLEDYAFSDVEQMDGCSTSSDHVYFEGIDVDVSYMSLTDDMMTSYFIHQSADQMENVAEFVGLRDYSQVGCGVAMEEDDYSGLWQ</sequence>
<gene>
    <name evidence="1" type="ORF">Sradi_6411100</name>
</gene>
<dbReference type="PANTHER" id="PTHR37611:SF2">
    <property type="entry name" value="VIRUS-SPECIFIC-SIGNALING-PATHWAY REGULATED PROTEIN-RELATED"/>
    <property type="match status" value="1"/>
</dbReference>
<evidence type="ECO:0000313" key="1">
    <source>
        <dbReference type="EMBL" id="KAL0301343.1"/>
    </source>
</evidence>
<organism evidence="1">
    <name type="scientific">Sesamum radiatum</name>
    <name type="common">Black benniseed</name>
    <dbReference type="NCBI Taxonomy" id="300843"/>
    <lineage>
        <taxon>Eukaryota</taxon>
        <taxon>Viridiplantae</taxon>
        <taxon>Streptophyta</taxon>
        <taxon>Embryophyta</taxon>
        <taxon>Tracheophyta</taxon>
        <taxon>Spermatophyta</taxon>
        <taxon>Magnoliopsida</taxon>
        <taxon>eudicotyledons</taxon>
        <taxon>Gunneridae</taxon>
        <taxon>Pentapetalae</taxon>
        <taxon>asterids</taxon>
        <taxon>lamiids</taxon>
        <taxon>Lamiales</taxon>
        <taxon>Pedaliaceae</taxon>
        <taxon>Sesamum</taxon>
    </lineage>
</organism>
<dbReference type="PANTHER" id="PTHR37611">
    <property type="entry name" value="VIRUS-SPECIFIC-SIGNALING-PATHWAY REGULATED PROTEIN-RELATED"/>
    <property type="match status" value="1"/>
</dbReference>
<dbReference type="EMBL" id="JACGWJ010000030">
    <property type="protein sequence ID" value="KAL0301343.1"/>
    <property type="molecule type" value="Genomic_DNA"/>
</dbReference>
<name>A0AAW2K650_SESRA</name>